<organism evidence="1 2">
    <name type="scientific">Rhizopus microsporus</name>
    <dbReference type="NCBI Taxonomy" id="58291"/>
    <lineage>
        <taxon>Eukaryota</taxon>
        <taxon>Fungi</taxon>
        <taxon>Fungi incertae sedis</taxon>
        <taxon>Mucoromycota</taxon>
        <taxon>Mucoromycotina</taxon>
        <taxon>Mucoromycetes</taxon>
        <taxon>Mucorales</taxon>
        <taxon>Mucorineae</taxon>
        <taxon>Rhizopodaceae</taxon>
        <taxon>Rhizopus</taxon>
    </lineage>
</organism>
<name>A0A1X0S7U2_RHIZD</name>
<dbReference type="EMBL" id="KV921297">
    <property type="protein sequence ID" value="ORE20218.1"/>
    <property type="molecule type" value="Genomic_DNA"/>
</dbReference>
<feature type="non-terminal residue" evidence="1">
    <location>
        <position position="1"/>
    </location>
</feature>
<sequence>ETSKHFGSINGSKTTFDHHRGLFGSLSMLKAIADAYSFGNMQTFSKVKVFLSIQHV</sequence>
<reference evidence="1 2" key="1">
    <citation type="journal article" date="2016" name="Proc. Natl. Acad. Sci. U.S.A.">
        <title>Lipid metabolic changes in an early divergent fungus govern the establishment of a mutualistic symbiosis with endobacteria.</title>
        <authorList>
            <person name="Lastovetsky O.A."/>
            <person name="Gaspar M.L."/>
            <person name="Mondo S.J."/>
            <person name="LaButti K.M."/>
            <person name="Sandor L."/>
            <person name="Grigoriev I.V."/>
            <person name="Henry S.A."/>
            <person name="Pawlowska T.E."/>
        </authorList>
    </citation>
    <scope>NUCLEOTIDE SEQUENCE [LARGE SCALE GENOMIC DNA]</scope>
    <source>
        <strain evidence="1 2">ATCC 11559</strain>
    </source>
</reference>
<evidence type="ECO:0000313" key="1">
    <source>
        <dbReference type="EMBL" id="ORE20218.1"/>
    </source>
</evidence>
<gene>
    <name evidence="1" type="ORF">BCV71DRAFT_176076</name>
</gene>
<dbReference type="Proteomes" id="UP000242381">
    <property type="component" value="Unassembled WGS sequence"/>
</dbReference>
<proteinExistence type="predicted"/>
<dbReference type="AlphaFoldDB" id="A0A1X0S7U2"/>
<evidence type="ECO:0000313" key="2">
    <source>
        <dbReference type="Proteomes" id="UP000242381"/>
    </source>
</evidence>
<protein>
    <submittedName>
        <fullName evidence="1">Uncharacterized protein</fullName>
    </submittedName>
</protein>
<accession>A0A1X0S7U2</accession>